<keyword evidence="5" id="KW-0547">Nucleotide-binding</keyword>
<keyword evidence="10" id="KW-0175">Coiled coil</keyword>
<dbReference type="InterPro" id="IPR050445">
    <property type="entry name" value="Bact_polysacc_biosynth/exp"/>
</dbReference>
<dbReference type="Pfam" id="PF13614">
    <property type="entry name" value="AAA_31"/>
    <property type="match status" value="1"/>
</dbReference>
<evidence type="ECO:0000256" key="11">
    <source>
        <dbReference type="SAM" id="Phobius"/>
    </source>
</evidence>
<evidence type="ECO:0000256" key="5">
    <source>
        <dbReference type="ARBA" id="ARBA00022741"/>
    </source>
</evidence>
<evidence type="ECO:0000259" key="12">
    <source>
        <dbReference type="Pfam" id="PF13614"/>
    </source>
</evidence>
<dbReference type="FunFam" id="3.40.50.300:FF:000527">
    <property type="entry name" value="Tyrosine-protein kinase etk"/>
    <property type="match status" value="1"/>
</dbReference>
<comment type="similarity">
    <text evidence="2">Belongs to the etk/wzc family.</text>
</comment>
<dbReference type="EC" id="2.7.10.2" evidence="3"/>
<keyword evidence="14" id="KW-0813">Transport</keyword>
<evidence type="ECO:0000256" key="6">
    <source>
        <dbReference type="ARBA" id="ARBA00022777"/>
    </source>
</evidence>
<feature type="domain" description="Tyrosine-protein kinase G-rich" evidence="13">
    <location>
        <begin position="453"/>
        <end position="533"/>
    </location>
</feature>
<comment type="catalytic activity">
    <reaction evidence="9">
        <text>L-tyrosyl-[protein] + ATP = O-phospho-L-tyrosyl-[protein] + ADP + H(+)</text>
        <dbReference type="Rhea" id="RHEA:10596"/>
        <dbReference type="Rhea" id="RHEA-COMP:10136"/>
        <dbReference type="Rhea" id="RHEA-COMP:20101"/>
        <dbReference type="ChEBI" id="CHEBI:15378"/>
        <dbReference type="ChEBI" id="CHEBI:30616"/>
        <dbReference type="ChEBI" id="CHEBI:46858"/>
        <dbReference type="ChEBI" id="CHEBI:61978"/>
        <dbReference type="ChEBI" id="CHEBI:456216"/>
        <dbReference type="EC" id="2.7.10.2"/>
    </reaction>
</comment>
<evidence type="ECO:0000256" key="4">
    <source>
        <dbReference type="ARBA" id="ARBA00022679"/>
    </source>
</evidence>
<evidence type="ECO:0000256" key="3">
    <source>
        <dbReference type="ARBA" id="ARBA00011903"/>
    </source>
</evidence>
<evidence type="ECO:0000256" key="7">
    <source>
        <dbReference type="ARBA" id="ARBA00022840"/>
    </source>
</evidence>
<keyword evidence="7" id="KW-0067">ATP-binding</keyword>
<feature type="transmembrane region" description="Helical" evidence="11">
    <location>
        <begin position="24"/>
        <end position="44"/>
    </location>
</feature>
<name>A0A2U0I5Q9_9FLAO</name>
<feature type="domain" description="AAA" evidence="12">
    <location>
        <begin position="600"/>
        <end position="753"/>
    </location>
</feature>
<dbReference type="Proteomes" id="UP000245962">
    <property type="component" value="Unassembled WGS sequence"/>
</dbReference>
<keyword evidence="8" id="KW-0829">Tyrosine-protein kinase</keyword>
<dbReference type="CDD" id="cd05387">
    <property type="entry name" value="BY-kinase"/>
    <property type="match status" value="1"/>
</dbReference>
<dbReference type="Gene3D" id="3.40.50.300">
    <property type="entry name" value="P-loop containing nucleotide triphosphate hydrolases"/>
    <property type="match status" value="1"/>
</dbReference>
<keyword evidence="4" id="KW-0808">Transferase</keyword>
<feature type="coiled-coil region" evidence="10">
    <location>
        <begin position="293"/>
        <end position="343"/>
    </location>
</feature>
<evidence type="ECO:0000259" key="13">
    <source>
        <dbReference type="Pfam" id="PF13807"/>
    </source>
</evidence>
<dbReference type="PANTHER" id="PTHR32309">
    <property type="entry name" value="TYROSINE-PROTEIN KINASE"/>
    <property type="match status" value="1"/>
</dbReference>
<dbReference type="InterPro" id="IPR005702">
    <property type="entry name" value="Wzc-like_C"/>
</dbReference>
<comment type="caution">
    <text evidence="14">The sequence shown here is derived from an EMBL/GenBank/DDBJ whole genome shotgun (WGS) entry which is preliminary data.</text>
</comment>
<keyword evidence="11" id="KW-1133">Transmembrane helix</keyword>
<evidence type="ECO:0000256" key="9">
    <source>
        <dbReference type="ARBA" id="ARBA00051245"/>
    </source>
</evidence>
<keyword evidence="14" id="KW-0762">Sugar transport</keyword>
<dbReference type="InterPro" id="IPR027417">
    <property type="entry name" value="P-loop_NTPase"/>
</dbReference>
<dbReference type="GO" id="GO:0005524">
    <property type="term" value="F:ATP binding"/>
    <property type="evidence" value="ECO:0007669"/>
    <property type="project" value="UniProtKB-KW"/>
</dbReference>
<dbReference type="NCBIfam" id="TIGR01007">
    <property type="entry name" value="eps_fam"/>
    <property type="match status" value="1"/>
</dbReference>
<dbReference type="GO" id="GO:0004715">
    <property type="term" value="F:non-membrane spanning protein tyrosine kinase activity"/>
    <property type="evidence" value="ECO:0007669"/>
    <property type="project" value="UniProtKB-EC"/>
</dbReference>
<sequence>MAEEFDIKEITATFDIKSLLIKIVAYWPLFLISLAIAFGVAYYINVRKLPVYKMDTLVSIKDDQNPFFTSNTSLTFNWGGTTDKVNTAIINLRSRSHNEKVVERLQYYVTYLKDGEYQQVNAYKKTPFLVDVDTSAAQLLGKQFTITFKDSVTFSLSASFQAKNHTLQHYHTKEKESRYIEAQELNKEYRLGEKISLPFLKVTLLPYEKVDVVPGVPYYISFSNFDGVVNRFSRINVNAQTRGSSVLNLSLTGGNKAELVDYLNASVEVLSEDMLERKNLFATKTIRFIDSSLAQKSQELGDVEDELNAFRSKNEIFNLESEGQEINTKLNSLDLRKEEVERKISYYNTLEDYLENRTDYRNVPAPSVAGIQEGSIVSGVGRIVSLAEERNRLQYSYKEGAPVFADIDRRIDAVKRVLLENIRSSKELITEELSSINRNIARYESEIRGLPKEQQELLKIERRYSLSQGSYNLFLSKRSEAGLVKAANVSDVLVIDKAKDTGGGQIGPNTQMNYVMALLLGLLVPLAFIFIRMFFSTKVTTIKDVEQNTNIPVLGVIGKSRLEGNLAVLSTPKSAVAESFRALRSSLQFMYKKQGVTGAKTVLITSSVSGEGKTFTSINIASVFALSEKKTVLLGLDLRRPKIFDDFEINNKVGVVNYLIEDASLEEVIQRTKVAHLDVITSGPIPPNPSELLLGENMERLIAELKETYDYIILDTPPLGLVADALELVKYADATIYMARQNYTKKGMFDMVNEKYRTGEISNISIVLNFFQQKAKYGYGYGYGYGGYGYGKYGNGYHVNAQKPSLWKRVLGVFGRK</sequence>
<proteinExistence type="inferred from homology"/>
<evidence type="ECO:0000256" key="2">
    <source>
        <dbReference type="ARBA" id="ARBA00008883"/>
    </source>
</evidence>
<keyword evidence="11" id="KW-0812">Transmembrane</keyword>
<feature type="transmembrane region" description="Helical" evidence="11">
    <location>
        <begin position="514"/>
        <end position="535"/>
    </location>
</feature>
<dbReference type="InterPro" id="IPR025669">
    <property type="entry name" value="AAA_dom"/>
</dbReference>
<dbReference type="PANTHER" id="PTHR32309:SF13">
    <property type="entry name" value="FERRIC ENTEROBACTIN TRANSPORT PROTEIN FEPE"/>
    <property type="match status" value="1"/>
</dbReference>
<comment type="similarity">
    <text evidence="1">Belongs to the CpsD/CapB family.</text>
</comment>
<keyword evidence="6" id="KW-0418">Kinase</keyword>
<reference evidence="14 15" key="1">
    <citation type="submission" date="2018-04" db="EMBL/GenBank/DDBJ databases">
        <title>Marixanthomonas spongiae HN-E44 sp. nov., isolated from a marine sponge.</title>
        <authorList>
            <person name="Luo L."/>
            <person name="Zhuang L."/>
        </authorList>
    </citation>
    <scope>NUCLEOTIDE SEQUENCE [LARGE SCALE GENOMIC DNA]</scope>
    <source>
        <strain evidence="14 15">HN-E44</strain>
    </source>
</reference>
<dbReference type="GO" id="GO:0005886">
    <property type="term" value="C:plasma membrane"/>
    <property type="evidence" value="ECO:0007669"/>
    <property type="project" value="TreeGrafter"/>
</dbReference>
<dbReference type="GO" id="GO:0042802">
    <property type="term" value="F:identical protein binding"/>
    <property type="evidence" value="ECO:0007669"/>
    <property type="project" value="UniProtKB-ARBA"/>
</dbReference>
<protein>
    <recommendedName>
        <fullName evidence="3">non-specific protein-tyrosine kinase</fullName>
        <ecNumber evidence="3">2.7.10.2</ecNumber>
    </recommendedName>
</protein>
<keyword evidence="15" id="KW-1185">Reference proteome</keyword>
<evidence type="ECO:0000256" key="1">
    <source>
        <dbReference type="ARBA" id="ARBA00007316"/>
    </source>
</evidence>
<dbReference type="EMBL" id="QEHR01000002">
    <property type="protein sequence ID" value="PVW16443.1"/>
    <property type="molecule type" value="Genomic_DNA"/>
</dbReference>
<evidence type="ECO:0000313" key="15">
    <source>
        <dbReference type="Proteomes" id="UP000245962"/>
    </source>
</evidence>
<gene>
    <name evidence="14" type="ORF">DDV96_04075</name>
</gene>
<evidence type="ECO:0000256" key="10">
    <source>
        <dbReference type="SAM" id="Coils"/>
    </source>
</evidence>
<dbReference type="OrthoDB" id="9794577at2"/>
<accession>A0A2U0I5Q9</accession>
<dbReference type="AlphaFoldDB" id="A0A2U0I5Q9"/>
<dbReference type="SUPFAM" id="SSF52540">
    <property type="entry name" value="P-loop containing nucleoside triphosphate hydrolases"/>
    <property type="match status" value="1"/>
</dbReference>
<organism evidence="14 15">
    <name type="scientific">Marixanthomonas spongiae</name>
    <dbReference type="NCBI Taxonomy" id="2174845"/>
    <lineage>
        <taxon>Bacteria</taxon>
        <taxon>Pseudomonadati</taxon>
        <taxon>Bacteroidota</taxon>
        <taxon>Flavobacteriia</taxon>
        <taxon>Flavobacteriales</taxon>
        <taxon>Flavobacteriaceae</taxon>
        <taxon>Marixanthomonas</taxon>
    </lineage>
</organism>
<dbReference type="Pfam" id="PF13807">
    <property type="entry name" value="GNVR"/>
    <property type="match status" value="1"/>
</dbReference>
<evidence type="ECO:0000313" key="14">
    <source>
        <dbReference type="EMBL" id="PVW16443.1"/>
    </source>
</evidence>
<dbReference type="InterPro" id="IPR032807">
    <property type="entry name" value="GNVR"/>
</dbReference>
<dbReference type="RefSeq" id="WP_116693458.1">
    <property type="nucleotide sequence ID" value="NZ_QEHR01000002.1"/>
</dbReference>
<keyword evidence="11" id="KW-0472">Membrane</keyword>
<evidence type="ECO:0000256" key="8">
    <source>
        <dbReference type="ARBA" id="ARBA00023137"/>
    </source>
</evidence>